<dbReference type="Proteomes" id="UP000694050">
    <property type="component" value="Unassembled WGS sequence"/>
</dbReference>
<evidence type="ECO:0000256" key="2">
    <source>
        <dbReference type="ARBA" id="ARBA00022737"/>
    </source>
</evidence>
<comment type="subunit">
    <text evidence="4">Binds to mitochondrial small subunit 15S rRNA.</text>
</comment>
<comment type="function">
    <text evidence="3">Regulates mitochondrial small subunit maturation by controlling 15S rRNA 5'-end processing. Localizes to the 5' precursor of the 15S rRNA in a position that is subsequently occupied by mS47 in the mature yeast mtSSU. Uses structure and sequence-specific RNA recognition, binding to a single-stranded region of the precursor and specifically recognizing bases -6 to -1. The exchange of Ccm1 for mS47 is coupled to the irreversible removal of precursor rRNA that is accompanied by conformational changes of the mitoribosomal proteins uS5m and mS26. These conformational changes signal completion of 5'-end rRNA processing through protection of the mature 5'-end of the 15S rRNA and stabilization of mS47. The removal of the 5' precursor together with the dissociation of Ccm1 may be catalyzed by the 5'-3' exoribonuclease Pet127. Involved in the specific removal of group I introns in mitochondrial encoded transcripts.</text>
</comment>
<sequence length="1236" mass="142077">MLERTAATLESRSLQRVINKTSIRSRQLHTGFWQHGAAAIDLSSSLPGFMRTAQVATPEPETKQLQSNLLASVLVLDFLYPKSTIPVLRRLYPELPNSQHAQRTAIVPTRRAYSSIIPPNTTDTNEANENNEKTETTTPDQPEPLHEKSHPYEIADIAEDPTLFPGGKPTVGTKAEPELQQVRKLRQLLDGKGRHFQDVWDQYSVLDNDQRSFIRGRVVQYLSRSHSIVETGRALSVFRKIPPNSWDNDTLTAGIILLLRSGDLPSAVECFKTGLETRGLNHGLEYLMADAINSKKWAAALEVWISFYKDRIKRKPDALAPDLERLQQLGSLPSQGSHYFAFRAYLVGEGAEQHKKIKEDPVASLALSSFRKFFANMALREPCRPKQAGIILETLKDRNAYNTYLNTMFDRWMVKQESRSTMEQLIPIYQKFRELPDAQPAMTVYRGMFKVCYPKRSARLEEIKDDWIRFKGGLNQWGYEKYLKYYAERGDVRAVTDLWSKYVEDFPEVVRSPRGFRSTINVYAQLGDVENAKKEIDKMINEYRVEPDLDCWNTYLKAYMRTNDYDAVMKLFEDIAEKHEPDAFTYAHAMAMTAKRGDLETTLEIFTKSQQAEVPITKEMGLALVVAYCQNGLLSEAESLCIELTHRKLISGAIWNQLINFNGVEGKLSKVYELLKRMREFGVEWDDETYTFLLQALIRVNQIHPAYNLLKRGVQERLFLVTAAHFAIVMAGAARVGEYELVESLFRRLQESDLPVTFSAWVALVGAAVKRKPGVERTQNLAKEFVAYFEKASEAAKTTGESVPDELVDTTDSSNLTRLKGETKFVGRAITLLTELRDFGSIDELMSLFVEIFPEFKNEQFPPDVMSALIRALHADQRYRKAIELWEKTWESVLASSRKRSGDGIMPGTEYSLSRALDAVAMTFKEINQPELLSKTVDKVTEAGFKLTRQNWVRIVRDLSDMGRFERALYWCEKMLMPGWQGWAPPRPIPRLMRNTRTLKPPNSLLFRLQHKWIEMRKMAAWSGDVSRVLSTVEEKYPRLHHAFTTSEIQSMPTAYVVNGKEISPGELDKVLQSLSYHSLLKVKETLLRELQKERKREKNLGVASEPLEVIDNKTWKEMLHNRVRRYAAIWHSQRNANFELNQALKIANAPGDVTIEAKAMGSEQPDDQVARQRFSYWNAFWDRYDQRFHGAKPQPKKPYSKENHHGNNTWAHKAESRHKLAKKRAEKLRRQMFDD</sequence>
<protein>
    <submittedName>
        <fullName evidence="6">Putative pentatricopeptide repeat-containing protein</fullName>
    </submittedName>
</protein>
<evidence type="ECO:0000313" key="6">
    <source>
        <dbReference type="EMBL" id="KAG7416300.1"/>
    </source>
</evidence>
<evidence type="ECO:0000256" key="4">
    <source>
        <dbReference type="ARBA" id="ARBA00044511"/>
    </source>
</evidence>
<evidence type="ECO:0000256" key="1">
    <source>
        <dbReference type="ARBA" id="ARBA00006192"/>
    </source>
</evidence>
<gene>
    <name evidence="6" type="ORF">Forpe1208_v006583</name>
</gene>
<name>A0A8J5TUI9_FUSOX</name>
<evidence type="ECO:0000256" key="5">
    <source>
        <dbReference type="SAM" id="MobiDB-lite"/>
    </source>
</evidence>
<dbReference type="EMBL" id="JAELUQ010000004">
    <property type="protein sequence ID" value="KAG7416300.1"/>
    <property type="molecule type" value="Genomic_DNA"/>
</dbReference>
<organism evidence="6 7">
    <name type="scientific">Fusarium oxysporum f. sp. rapae</name>
    <dbReference type="NCBI Taxonomy" id="485398"/>
    <lineage>
        <taxon>Eukaryota</taxon>
        <taxon>Fungi</taxon>
        <taxon>Dikarya</taxon>
        <taxon>Ascomycota</taxon>
        <taxon>Pezizomycotina</taxon>
        <taxon>Sordariomycetes</taxon>
        <taxon>Hypocreomycetidae</taxon>
        <taxon>Hypocreales</taxon>
        <taxon>Nectriaceae</taxon>
        <taxon>Fusarium</taxon>
        <taxon>Fusarium oxysporum species complex</taxon>
    </lineage>
</organism>
<comment type="caution">
    <text evidence="6">The sequence shown here is derived from an EMBL/GenBank/DDBJ whole genome shotgun (WGS) entry which is preliminary data.</text>
</comment>
<feature type="region of interest" description="Disordered" evidence="5">
    <location>
        <begin position="115"/>
        <end position="145"/>
    </location>
</feature>
<feature type="region of interest" description="Disordered" evidence="5">
    <location>
        <begin position="1191"/>
        <end position="1236"/>
    </location>
</feature>
<proteinExistence type="inferred from homology"/>
<dbReference type="PANTHER" id="PTHR47447:SF17">
    <property type="entry name" value="OS12G0638900 PROTEIN"/>
    <property type="match status" value="1"/>
</dbReference>
<dbReference type="AlphaFoldDB" id="A0A8J5TUI9"/>
<accession>A0A8J5TUI9</accession>
<evidence type="ECO:0000256" key="3">
    <source>
        <dbReference type="ARBA" id="ARBA00044493"/>
    </source>
</evidence>
<reference evidence="6" key="1">
    <citation type="submission" date="2021-04" db="EMBL/GenBank/DDBJ databases">
        <title>First draft genome resource for Brassicaceae pathogens Fusarium oxysporum f. sp. raphani and Fusarium oxysporum f. sp. rapae.</title>
        <authorList>
            <person name="Asai S."/>
        </authorList>
    </citation>
    <scope>NUCLEOTIDE SEQUENCE</scope>
    <source>
        <strain evidence="6">Tf1208</strain>
    </source>
</reference>
<dbReference type="InterPro" id="IPR002885">
    <property type="entry name" value="PPR_rpt"/>
</dbReference>
<keyword evidence="2" id="KW-0677">Repeat</keyword>
<dbReference type="Pfam" id="PF01535">
    <property type="entry name" value="PPR"/>
    <property type="match status" value="3"/>
</dbReference>
<evidence type="ECO:0000313" key="7">
    <source>
        <dbReference type="Proteomes" id="UP000694050"/>
    </source>
</evidence>
<comment type="similarity">
    <text evidence="1">Belongs to the CCM1 family.</text>
</comment>
<dbReference type="PANTHER" id="PTHR47447">
    <property type="entry name" value="OS03G0856100 PROTEIN"/>
    <property type="match status" value="1"/>
</dbReference>